<dbReference type="EMBL" id="UOGJ01000041">
    <property type="protein sequence ID" value="VAX35283.1"/>
    <property type="molecule type" value="Genomic_DNA"/>
</dbReference>
<name>A0A3B1DEM0_9ZZZZ</name>
<organism evidence="1">
    <name type="scientific">hydrothermal vent metagenome</name>
    <dbReference type="NCBI Taxonomy" id="652676"/>
    <lineage>
        <taxon>unclassified sequences</taxon>
        <taxon>metagenomes</taxon>
        <taxon>ecological metagenomes</taxon>
    </lineage>
</organism>
<gene>
    <name evidence="1" type="ORF">MNBD_UNCLBAC01-820</name>
</gene>
<reference evidence="1" key="1">
    <citation type="submission" date="2018-06" db="EMBL/GenBank/DDBJ databases">
        <authorList>
            <person name="Zhirakovskaya E."/>
        </authorList>
    </citation>
    <scope>NUCLEOTIDE SEQUENCE</scope>
</reference>
<accession>A0A3B1DEM0</accession>
<sequence length="52" mass="6046">MKSSLDFKINADGYDAWEYETGYFDKNDIDKSLVKITITTENGCEKTYARKK</sequence>
<proteinExistence type="predicted"/>
<evidence type="ECO:0000313" key="1">
    <source>
        <dbReference type="EMBL" id="VAX35283.1"/>
    </source>
</evidence>
<dbReference type="AlphaFoldDB" id="A0A3B1DEM0"/>
<feature type="non-terminal residue" evidence="1">
    <location>
        <position position="52"/>
    </location>
</feature>
<protein>
    <submittedName>
        <fullName evidence="1">Uncharacterized protein</fullName>
    </submittedName>
</protein>